<dbReference type="Proteomes" id="UP000222542">
    <property type="component" value="Unassembled WGS sequence"/>
</dbReference>
<proteinExistence type="predicted"/>
<name>A0A2G2Y1Y9_CAPAN</name>
<evidence type="ECO:0000256" key="4">
    <source>
        <dbReference type="ARBA" id="ARBA00023136"/>
    </source>
</evidence>
<keyword evidence="5" id="KW-0325">Glycoprotein</keyword>
<dbReference type="STRING" id="4072.A0A2G2Y1Y9"/>
<sequence>MSKVRVIEGITCIKAKCALFSFFNADLVYTFSDLKPDMNFIEPTSELGWKETKRAMPLIIDPGLYKTTKFDIFWVTPKRDVPTAFKHFTGSAWMILSRAFVEYCIWGWDNIPRNLLLHYSNFVSSPEGYFQTVVCNAPEFTSTVINHDIHYIPGMFLQNSIHTFYPLMTLQT</sequence>
<dbReference type="AlphaFoldDB" id="A0A2G2Y1Y9"/>
<protein>
    <submittedName>
        <fullName evidence="6">Uncharacterized protein</fullName>
    </submittedName>
</protein>
<dbReference type="EMBL" id="AYRZ02000025">
    <property type="protein sequence ID" value="PHT63765.1"/>
    <property type="molecule type" value="Genomic_DNA"/>
</dbReference>
<dbReference type="PANTHER" id="PTHR45719:SF23">
    <property type="entry name" value="BETA-GLUCURONOSYLTRANSFERASE GLCAT14A-LIKE"/>
    <property type="match status" value="1"/>
</dbReference>
<keyword evidence="4" id="KW-0472">Membrane</keyword>
<comment type="caution">
    <text evidence="6">The sequence shown here is derived from an EMBL/GenBank/DDBJ whole genome shotgun (WGS) entry which is preliminary data.</text>
</comment>
<keyword evidence="3" id="KW-0808">Transferase</keyword>
<dbReference type="Pfam" id="PF02485">
    <property type="entry name" value="Branch"/>
    <property type="match status" value="1"/>
</dbReference>
<organism evidence="6 7">
    <name type="scientific">Capsicum annuum</name>
    <name type="common">Capsicum pepper</name>
    <dbReference type="NCBI Taxonomy" id="4072"/>
    <lineage>
        <taxon>Eukaryota</taxon>
        <taxon>Viridiplantae</taxon>
        <taxon>Streptophyta</taxon>
        <taxon>Embryophyta</taxon>
        <taxon>Tracheophyta</taxon>
        <taxon>Spermatophyta</taxon>
        <taxon>Magnoliopsida</taxon>
        <taxon>eudicotyledons</taxon>
        <taxon>Gunneridae</taxon>
        <taxon>Pentapetalae</taxon>
        <taxon>asterids</taxon>
        <taxon>lamiids</taxon>
        <taxon>Solanales</taxon>
        <taxon>Solanaceae</taxon>
        <taxon>Solanoideae</taxon>
        <taxon>Capsiceae</taxon>
        <taxon>Capsicum</taxon>
    </lineage>
</organism>
<reference evidence="6 7" key="1">
    <citation type="journal article" date="2014" name="Nat. Genet.">
        <title>Genome sequence of the hot pepper provides insights into the evolution of pungency in Capsicum species.</title>
        <authorList>
            <person name="Kim S."/>
            <person name="Park M."/>
            <person name="Yeom S.I."/>
            <person name="Kim Y.M."/>
            <person name="Lee J.M."/>
            <person name="Lee H.A."/>
            <person name="Seo E."/>
            <person name="Choi J."/>
            <person name="Cheong K."/>
            <person name="Kim K.T."/>
            <person name="Jung K."/>
            <person name="Lee G.W."/>
            <person name="Oh S.K."/>
            <person name="Bae C."/>
            <person name="Kim S.B."/>
            <person name="Lee H.Y."/>
            <person name="Kim S.Y."/>
            <person name="Kim M.S."/>
            <person name="Kang B.C."/>
            <person name="Jo Y.D."/>
            <person name="Yang H.B."/>
            <person name="Jeong H.J."/>
            <person name="Kang W.H."/>
            <person name="Kwon J.K."/>
            <person name="Shin C."/>
            <person name="Lim J.Y."/>
            <person name="Park J.H."/>
            <person name="Huh J.H."/>
            <person name="Kim J.S."/>
            <person name="Kim B.D."/>
            <person name="Cohen O."/>
            <person name="Paran I."/>
            <person name="Suh M.C."/>
            <person name="Lee S.B."/>
            <person name="Kim Y.K."/>
            <person name="Shin Y."/>
            <person name="Noh S.J."/>
            <person name="Park J."/>
            <person name="Seo Y.S."/>
            <person name="Kwon S.Y."/>
            <person name="Kim H.A."/>
            <person name="Park J.M."/>
            <person name="Kim H.J."/>
            <person name="Choi S.B."/>
            <person name="Bosland P.W."/>
            <person name="Reeves G."/>
            <person name="Jo S.H."/>
            <person name="Lee B.W."/>
            <person name="Cho H.T."/>
            <person name="Choi H.S."/>
            <person name="Lee M.S."/>
            <person name="Yu Y."/>
            <person name="Do Choi Y."/>
            <person name="Park B.S."/>
            <person name="van Deynze A."/>
            <person name="Ashrafi H."/>
            <person name="Hill T."/>
            <person name="Kim W.T."/>
            <person name="Pai H.S."/>
            <person name="Ahn H.K."/>
            <person name="Yeam I."/>
            <person name="Giovannoni J.J."/>
            <person name="Rose J.K."/>
            <person name="Sorensen I."/>
            <person name="Lee S.J."/>
            <person name="Kim R.W."/>
            <person name="Choi I.Y."/>
            <person name="Choi B.S."/>
            <person name="Lim J.S."/>
            <person name="Lee Y.H."/>
            <person name="Choi D."/>
        </authorList>
    </citation>
    <scope>NUCLEOTIDE SEQUENCE [LARGE SCALE GENOMIC DNA]</scope>
    <source>
        <strain evidence="7">cv. CM334</strain>
    </source>
</reference>
<keyword evidence="7" id="KW-1185">Reference proteome</keyword>
<evidence type="ECO:0000313" key="6">
    <source>
        <dbReference type="EMBL" id="PHT63765.1"/>
    </source>
</evidence>
<gene>
    <name evidence="6" type="ORF">T459_32451</name>
</gene>
<accession>A0A2G2Y1Y9</accession>
<evidence type="ECO:0000256" key="1">
    <source>
        <dbReference type="ARBA" id="ARBA00004606"/>
    </source>
</evidence>
<dbReference type="InterPro" id="IPR003406">
    <property type="entry name" value="Glyco_trans_14"/>
</dbReference>
<comment type="subcellular location">
    <subcellularLocation>
        <location evidence="1">Membrane</location>
        <topology evidence="1">Single-pass type II membrane protein</topology>
    </subcellularLocation>
</comment>
<dbReference type="GO" id="GO:0015020">
    <property type="term" value="F:glucuronosyltransferase activity"/>
    <property type="evidence" value="ECO:0007669"/>
    <property type="project" value="InterPro"/>
</dbReference>
<dbReference type="OMA" id="VINHDIH"/>
<dbReference type="PANTHER" id="PTHR45719">
    <property type="entry name" value="GLYCOSYLTRANSFERASE"/>
    <property type="match status" value="1"/>
</dbReference>
<evidence type="ECO:0000256" key="3">
    <source>
        <dbReference type="ARBA" id="ARBA00022679"/>
    </source>
</evidence>
<evidence type="ECO:0000313" key="7">
    <source>
        <dbReference type="Proteomes" id="UP000222542"/>
    </source>
</evidence>
<dbReference type="InterPro" id="IPR044610">
    <property type="entry name" value="GLCAT14A/B/C"/>
</dbReference>
<reference evidence="6 7" key="2">
    <citation type="journal article" date="2017" name="Genome Biol.">
        <title>New reference genome sequences of hot pepper reveal the massive evolution of plant disease-resistance genes by retroduplication.</title>
        <authorList>
            <person name="Kim S."/>
            <person name="Park J."/>
            <person name="Yeom S.I."/>
            <person name="Kim Y.M."/>
            <person name="Seo E."/>
            <person name="Kim K.T."/>
            <person name="Kim M.S."/>
            <person name="Lee J.M."/>
            <person name="Cheong K."/>
            <person name="Shin H.S."/>
            <person name="Kim S.B."/>
            <person name="Han K."/>
            <person name="Lee J."/>
            <person name="Park M."/>
            <person name="Lee H.A."/>
            <person name="Lee H.Y."/>
            <person name="Lee Y."/>
            <person name="Oh S."/>
            <person name="Lee J.H."/>
            <person name="Choi E."/>
            <person name="Choi E."/>
            <person name="Lee S.E."/>
            <person name="Jeon J."/>
            <person name="Kim H."/>
            <person name="Choi G."/>
            <person name="Song H."/>
            <person name="Lee J."/>
            <person name="Lee S.C."/>
            <person name="Kwon J.K."/>
            <person name="Lee H.Y."/>
            <person name="Koo N."/>
            <person name="Hong Y."/>
            <person name="Kim R.W."/>
            <person name="Kang W.H."/>
            <person name="Huh J.H."/>
            <person name="Kang B.C."/>
            <person name="Yang T.J."/>
            <person name="Lee Y.H."/>
            <person name="Bennetzen J.L."/>
            <person name="Choi D."/>
        </authorList>
    </citation>
    <scope>NUCLEOTIDE SEQUENCE [LARGE SCALE GENOMIC DNA]</scope>
    <source>
        <strain evidence="7">cv. CM334</strain>
    </source>
</reference>
<evidence type="ECO:0000256" key="2">
    <source>
        <dbReference type="ARBA" id="ARBA00022676"/>
    </source>
</evidence>
<evidence type="ECO:0000256" key="5">
    <source>
        <dbReference type="ARBA" id="ARBA00023180"/>
    </source>
</evidence>
<keyword evidence="2" id="KW-0328">Glycosyltransferase</keyword>
<dbReference type="Gramene" id="PHT63765">
    <property type="protein sequence ID" value="PHT63765"/>
    <property type="gene ID" value="T459_32451"/>
</dbReference>
<dbReference type="GO" id="GO:0016020">
    <property type="term" value="C:membrane"/>
    <property type="evidence" value="ECO:0007669"/>
    <property type="project" value="UniProtKB-SubCell"/>
</dbReference>